<dbReference type="InterPro" id="IPR001537">
    <property type="entry name" value="SpoU_MeTrfase"/>
</dbReference>
<proteinExistence type="inferred from homology"/>
<dbReference type="EMBL" id="VSSQ01043417">
    <property type="protein sequence ID" value="MPM97101.1"/>
    <property type="molecule type" value="Genomic_DNA"/>
</dbReference>
<organism evidence="7">
    <name type="scientific">bioreactor metagenome</name>
    <dbReference type="NCBI Taxonomy" id="1076179"/>
    <lineage>
        <taxon>unclassified sequences</taxon>
        <taxon>metagenomes</taxon>
        <taxon>ecological metagenomes</taxon>
    </lineage>
</organism>
<gene>
    <name evidence="7" type="primary">trmL_24</name>
    <name evidence="7" type="ORF">SDC9_144274</name>
</gene>
<dbReference type="InterPro" id="IPR016914">
    <property type="entry name" value="TrmL"/>
</dbReference>
<keyword evidence="3 7" id="KW-0808">Transferase</keyword>
<evidence type="ECO:0000256" key="4">
    <source>
        <dbReference type="ARBA" id="ARBA00022691"/>
    </source>
</evidence>
<dbReference type="EC" id="2.1.1.207" evidence="7"/>
<dbReference type="PANTHER" id="PTHR42971:SF1">
    <property type="entry name" value="TRNA (CYTIDINE(34)-2'-O)-METHYLTRANSFERASE"/>
    <property type="match status" value="1"/>
</dbReference>
<dbReference type="GO" id="GO:0002130">
    <property type="term" value="P:wobble position ribose methylation"/>
    <property type="evidence" value="ECO:0007669"/>
    <property type="project" value="TreeGrafter"/>
</dbReference>
<dbReference type="HAMAP" id="MF_01885">
    <property type="entry name" value="tRNA_methyltr_TrmL"/>
    <property type="match status" value="1"/>
</dbReference>
<evidence type="ECO:0000313" key="7">
    <source>
        <dbReference type="EMBL" id="MPM97101.1"/>
    </source>
</evidence>
<dbReference type="InterPro" id="IPR029026">
    <property type="entry name" value="tRNA_m1G_MTases_N"/>
</dbReference>
<dbReference type="PIRSF" id="PIRSF029256">
    <property type="entry name" value="SpoU_TrmH_prd"/>
    <property type="match status" value="1"/>
</dbReference>
<evidence type="ECO:0000256" key="5">
    <source>
        <dbReference type="ARBA" id="ARBA00022694"/>
    </source>
</evidence>
<accession>A0A645E6B4</accession>
<dbReference type="SUPFAM" id="SSF75217">
    <property type="entry name" value="alpha/beta knot"/>
    <property type="match status" value="1"/>
</dbReference>
<keyword evidence="1" id="KW-0963">Cytoplasm</keyword>
<dbReference type="AlphaFoldDB" id="A0A645E6B4"/>
<name>A0A645E6B4_9ZZZZ</name>
<dbReference type="PANTHER" id="PTHR42971">
    <property type="entry name" value="TRNA (CYTIDINE(34)-2'-O)-METHYLTRANSFERASE"/>
    <property type="match status" value="1"/>
</dbReference>
<keyword evidence="5" id="KW-0819">tRNA processing</keyword>
<keyword evidence="2 7" id="KW-0489">Methyltransferase</keyword>
<reference evidence="7" key="1">
    <citation type="submission" date="2019-08" db="EMBL/GenBank/DDBJ databases">
        <authorList>
            <person name="Kucharzyk K."/>
            <person name="Murdoch R.W."/>
            <person name="Higgins S."/>
            <person name="Loffler F."/>
        </authorList>
    </citation>
    <scope>NUCLEOTIDE SEQUENCE</scope>
</reference>
<evidence type="ECO:0000256" key="1">
    <source>
        <dbReference type="ARBA" id="ARBA00022490"/>
    </source>
</evidence>
<dbReference type="GO" id="GO:0008173">
    <property type="term" value="F:RNA methyltransferase activity"/>
    <property type="evidence" value="ECO:0007669"/>
    <property type="project" value="InterPro"/>
</dbReference>
<sequence>MFNIVLVAPEIPQNTGNIGRLCVSTDSMLHLIKPLGFSLEDKYLKRSGMDYWPHLNLRIYENWDEFIDVNPDARFCFFSTRGVKSFWDEEFHDGDFLVFGNEGHGLPSEFYDKYWDRLVQIPMPGKFHRSYNLANSAAAALFEALRQNRETGTIR</sequence>
<dbReference type="Gene3D" id="3.40.1280.10">
    <property type="match status" value="1"/>
</dbReference>
<keyword evidence="4" id="KW-0949">S-adenosyl-L-methionine</keyword>
<evidence type="ECO:0000256" key="2">
    <source>
        <dbReference type="ARBA" id="ARBA00022603"/>
    </source>
</evidence>
<feature type="domain" description="tRNA/rRNA methyltransferase SpoU type" evidence="6">
    <location>
        <begin position="2"/>
        <end position="141"/>
    </location>
</feature>
<comment type="caution">
    <text evidence="7">The sequence shown here is derived from an EMBL/GenBank/DDBJ whole genome shotgun (WGS) entry which is preliminary data.</text>
</comment>
<dbReference type="CDD" id="cd18094">
    <property type="entry name" value="SpoU-like_TrmL"/>
    <property type="match status" value="1"/>
</dbReference>
<dbReference type="InterPro" id="IPR029028">
    <property type="entry name" value="Alpha/beta_knot_MTases"/>
</dbReference>
<dbReference type="Pfam" id="PF00588">
    <property type="entry name" value="SpoU_methylase"/>
    <property type="match status" value="1"/>
</dbReference>
<evidence type="ECO:0000256" key="3">
    <source>
        <dbReference type="ARBA" id="ARBA00022679"/>
    </source>
</evidence>
<protein>
    <submittedName>
        <fullName evidence="7">tRNA (Cytidine(34)-2'-O)-methyltransferase</fullName>
        <ecNumber evidence="7">2.1.1.207</ecNumber>
    </submittedName>
</protein>
<evidence type="ECO:0000259" key="6">
    <source>
        <dbReference type="Pfam" id="PF00588"/>
    </source>
</evidence>
<dbReference type="GO" id="GO:0003723">
    <property type="term" value="F:RNA binding"/>
    <property type="evidence" value="ECO:0007669"/>
    <property type="project" value="InterPro"/>
</dbReference>